<keyword evidence="1" id="KW-0812">Transmembrane</keyword>
<organism evidence="3 4">
    <name type="scientific">Rhododendron simsii</name>
    <name type="common">Sims's rhododendron</name>
    <dbReference type="NCBI Taxonomy" id="118357"/>
    <lineage>
        <taxon>Eukaryota</taxon>
        <taxon>Viridiplantae</taxon>
        <taxon>Streptophyta</taxon>
        <taxon>Embryophyta</taxon>
        <taxon>Tracheophyta</taxon>
        <taxon>Spermatophyta</taxon>
        <taxon>Magnoliopsida</taxon>
        <taxon>eudicotyledons</taxon>
        <taxon>Gunneridae</taxon>
        <taxon>Pentapetalae</taxon>
        <taxon>asterids</taxon>
        <taxon>Ericales</taxon>
        <taxon>Ericaceae</taxon>
        <taxon>Ericoideae</taxon>
        <taxon>Rhodoreae</taxon>
        <taxon>Rhododendron</taxon>
    </lineage>
</organism>
<evidence type="ECO:0000313" key="4">
    <source>
        <dbReference type="Proteomes" id="UP000626092"/>
    </source>
</evidence>
<evidence type="ECO:0000256" key="2">
    <source>
        <dbReference type="SAM" id="SignalP"/>
    </source>
</evidence>
<feature type="transmembrane region" description="Helical" evidence="1">
    <location>
        <begin position="164"/>
        <end position="186"/>
    </location>
</feature>
<evidence type="ECO:0000313" key="3">
    <source>
        <dbReference type="EMBL" id="KAF7148633.1"/>
    </source>
</evidence>
<reference evidence="3" key="1">
    <citation type="submission" date="2019-11" db="EMBL/GenBank/DDBJ databases">
        <authorList>
            <person name="Liu Y."/>
            <person name="Hou J."/>
            <person name="Li T.-Q."/>
            <person name="Guan C.-H."/>
            <person name="Wu X."/>
            <person name="Wu H.-Z."/>
            <person name="Ling F."/>
            <person name="Zhang R."/>
            <person name="Shi X.-G."/>
            <person name="Ren J.-P."/>
            <person name="Chen E.-F."/>
            <person name="Sun J.-M."/>
        </authorList>
    </citation>
    <scope>NUCLEOTIDE SEQUENCE</scope>
    <source>
        <strain evidence="3">Adult_tree_wgs_1</strain>
        <tissue evidence="3">Leaves</tissue>
    </source>
</reference>
<comment type="caution">
    <text evidence="3">The sequence shown here is derived from an EMBL/GenBank/DDBJ whole genome shotgun (WGS) entry which is preliminary data.</text>
</comment>
<name>A0A834LVK3_RHOSS</name>
<protein>
    <submittedName>
        <fullName evidence="3">Uncharacterized protein</fullName>
    </submittedName>
</protein>
<keyword evidence="2" id="KW-0732">Signal</keyword>
<dbReference type="Gene3D" id="6.10.250.3250">
    <property type="match status" value="1"/>
</dbReference>
<keyword evidence="1" id="KW-0472">Membrane</keyword>
<accession>A0A834LVK3</accession>
<gene>
    <name evidence="3" type="ORF">RHSIM_Rhsim03G0210500</name>
</gene>
<proteinExistence type="predicted"/>
<dbReference type="AlphaFoldDB" id="A0A834LVK3"/>
<keyword evidence="4" id="KW-1185">Reference proteome</keyword>
<dbReference type="EMBL" id="WJXA01000003">
    <property type="protein sequence ID" value="KAF7148633.1"/>
    <property type="molecule type" value="Genomic_DNA"/>
</dbReference>
<keyword evidence="1" id="KW-1133">Transmembrane helix</keyword>
<feature type="signal peptide" evidence="2">
    <location>
        <begin position="1"/>
        <end position="25"/>
    </location>
</feature>
<dbReference type="Proteomes" id="UP000626092">
    <property type="component" value="Unassembled WGS sequence"/>
</dbReference>
<sequence length="252" mass="29334">METSTVVRFSRIKLVLCLVISPSSCTLDAVFLQTLDRDRSDRDMDLDYSNGEAIDEFSLGYDGLLDSCDLSTLPNLPSSVYSHCWQNTPITPFAQFRRTQVIRAVAQSRVQNYWMRLNLFCDYVLSFSLCREMKMHIFTLETLHNLKLFYCSYVKNIENFQPALFRRCCCCWFFLFSLAAGVFCFLQMKKRKEKSQVTHERKKQLMKLRLKAEKVAAFLVEVVFQCRAYAVQVSCICRARAVAVPCKCRARF</sequence>
<evidence type="ECO:0000256" key="1">
    <source>
        <dbReference type="SAM" id="Phobius"/>
    </source>
</evidence>
<feature type="chain" id="PRO_5032426777" evidence="2">
    <location>
        <begin position="26"/>
        <end position="252"/>
    </location>
</feature>